<dbReference type="Pfam" id="PF00589">
    <property type="entry name" value="Phage_integrase"/>
    <property type="match status" value="1"/>
</dbReference>
<keyword evidence="3 9" id="KW-0132">Cell division</keyword>
<dbReference type="GO" id="GO:0005737">
    <property type="term" value="C:cytoplasm"/>
    <property type="evidence" value="ECO:0007669"/>
    <property type="project" value="UniProtKB-SubCell"/>
</dbReference>
<evidence type="ECO:0000256" key="1">
    <source>
        <dbReference type="ARBA" id="ARBA00004496"/>
    </source>
</evidence>
<dbReference type="SUPFAM" id="SSF56349">
    <property type="entry name" value="DNA breaking-rejoining enzymes"/>
    <property type="match status" value="1"/>
</dbReference>
<dbReference type="OrthoDB" id="9801717at2"/>
<feature type="active site" evidence="9">
    <location>
        <position position="184"/>
    </location>
</feature>
<accession>A0A126UW76</accession>
<feature type="domain" description="Core-binding (CB)" evidence="11">
    <location>
        <begin position="6"/>
        <end position="97"/>
    </location>
</feature>
<dbReference type="PROSITE" id="PS51900">
    <property type="entry name" value="CB"/>
    <property type="match status" value="1"/>
</dbReference>
<evidence type="ECO:0000256" key="6">
    <source>
        <dbReference type="ARBA" id="ARBA00023125"/>
    </source>
</evidence>
<dbReference type="KEGG" id="hat:RC74_02725"/>
<dbReference type="InterPro" id="IPR004107">
    <property type="entry name" value="Integrase_SAM-like_N"/>
</dbReference>
<keyword evidence="8 9" id="KW-0131">Cell cycle</keyword>
<evidence type="ECO:0000259" key="10">
    <source>
        <dbReference type="PROSITE" id="PS51898"/>
    </source>
</evidence>
<comment type="subunit">
    <text evidence="9">Forms a cyclic heterotetrameric complex composed of two molecules of XerC and two molecules of XerD.</text>
</comment>
<comment type="similarity">
    <text evidence="9">Belongs to the 'phage' integrase family. XerC subfamily.</text>
</comment>
<reference evidence="12 13" key="1">
    <citation type="submission" date="2016-02" db="EMBL/GenBank/DDBJ databases">
        <title>Complete genome sequence of Halocynthiibacter arcticus PAMC 20958t from arctic marine sediment.</title>
        <authorList>
            <person name="Lee Y.M."/>
            <person name="Baek K."/>
            <person name="Lee H.K."/>
            <person name="Shin S.C."/>
        </authorList>
    </citation>
    <scope>NUCLEOTIDE SEQUENCE [LARGE SCALE GENOMIC DNA]</scope>
    <source>
        <strain evidence="12">PAMC 20958</strain>
    </source>
</reference>
<dbReference type="InterPro" id="IPR044068">
    <property type="entry name" value="CB"/>
</dbReference>
<dbReference type="InterPro" id="IPR050090">
    <property type="entry name" value="Tyrosine_recombinase_XerCD"/>
</dbReference>
<dbReference type="GO" id="GO:0006313">
    <property type="term" value="P:DNA transposition"/>
    <property type="evidence" value="ECO:0007669"/>
    <property type="project" value="UniProtKB-UniRule"/>
</dbReference>
<keyword evidence="6 9" id="KW-0238">DNA-binding</keyword>
<organism evidence="12 13">
    <name type="scientific">Falsihalocynthiibacter arcticus</name>
    <dbReference type="NCBI Taxonomy" id="1579316"/>
    <lineage>
        <taxon>Bacteria</taxon>
        <taxon>Pseudomonadati</taxon>
        <taxon>Pseudomonadota</taxon>
        <taxon>Alphaproteobacteria</taxon>
        <taxon>Rhodobacterales</taxon>
        <taxon>Roseobacteraceae</taxon>
        <taxon>Falsihalocynthiibacter</taxon>
    </lineage>
</organism>
<dbReference type="HAMAP" id="MF_01808">
    <property type="entry name" value="Recomb_XerC_XerD"/>
    <property type="match status" value="1"/>
</dbReference>
<keyword evidence="13" id="KW-1185">Reference proteome</keyword>
<evidence type="ECO:0000256" key="4">
    <source>
        <dbReference type="ARBA" id="ARBA00022829"/>
    </source>
</evidence>
<feature type="active site" evidence="9">
    <location>
        <position position="255"/>
    </location>
</feature>
<name>A0A126UW76_9RHOB</name>
<dbReference type="EMBL" id="CP014327">
    <property type="protein sequence ID" value="AML50321.1"/>
    <property type="molecule type" value="Genomic_DNA"/>
</dbReference>
<sequence length="306" mass="33148">MTSVSPAASALLSGWLEMKQSVQGLSENTISAYQADLLCFFAFMGERFGTDLGAAPLKRISIQDMRAWLAHERGRGIAPRSLARELSAVKSFYNWFAERDGFDATAILATRAPKFQQKLPRPVEKDAARALLETIAYQSEKPWVAQRDTAVLTLLYGCGLRISEALSLKGSDSPLSTSLRIIGKGDKERVVPVLPVAQAALAAYVADCPYDLTAKSPLFFGVRGGALTPRTVQKAMAAARMQLGLPASATPHALRHSFATHLLSAGGDLRTIQELLGHASLSTTQTYTAVDTARLMEVYERSHPRA</sequence>
<evidence type="ECO:0000256" key="2">
    <source>
        <dbReference type="ARBA" id="ARBA00022490"/>
    </source>
</evidence>
<evidence type="ECO:0000256" key="3">
    <source>
        <dbReference type="ARBA" id="ARBA00022618"/>
    </source>
</evidence>
<dbReference type="PROSITE" id="PS51898">
    <property type="entry name" value="TYR_RECOMBINASE"/>
    <property type="match status" value="1"/>
</dbReference>
<evidence type="ECO:0000256" key="8">
    <source>
        <dbReference type="ARBA" id="ARBA00023306"/>
    </source>
</evidence>
<dbReference type="InterPro" id="IPR013762">
    <property type="entry name" value="Integrase-like_cat_sf"/>
</dbReference>
<evidence type="ECO:0000259" key="11">
    <source>
        <dbReference type="PROSITE" id="PS51900"/>
    </source>
</evidence>
<comment type="subcellular location">
    <subcellularLocation>
        <location evidence="1 9">Cytoplasm</location>
    </subcellularLocation>
</comment>
<feature type="active site" evidence="9">
    <location>
        <position position="161"/>
    </location>
</feature>
<dbReference type="GO" id="GO:0007059">
    <property type="term" value="P:chromosome segregation"/>
    <property type="evidence" value="ECO:0007669"/>
    <property type="project" value="UniProtKB-UniRule"/>
</dbReference>
<dbReference type="Proteomes" id="UP000070371">
    <property type="component" value="Chromosome"/>
</dbReference>
<dbReference type="InterPro" id="IPR023009">
    <property type="entry name" value="Tyrosine_recombinase_XerC/XerD"/>
</dbReference>
<dbReference type="InterPro" id="IPR011010">
    <property type="entry name" value="DNA_brk_join_enz"/>
</dbReference>
<protein>
    <recommendedName>
        <fullName evidence="9">Tyrosine recombinase XerC</fullName>
    </recommendedName>
</protein>
<feature type="active site" evidence="9">
    <location>
        <position position="278"/>
    </location>
</feature>
<dbReference type="PANTHER" id="PTHR30349">
    <property type="entry name" value="PHAGE INTEGRASE-RELATED"/>
    <property type="match status" value="1"/>
</dbReference>
<dbReference type="Gene3D" id="1.10.150.130">
    <property type="match status" value="1"/>
</dbReference>
<keyword evidence="5 9" id="KW-0229">DNA integration</keyword>
<dbReference type="Pfam" id="PF02899">
    <property type="entry name" value="Phage_int_SAM_1"/>
    <property type="match status" value="1"/>
</dbReference>
<feature type="active site" evidence="9">
    <location>
        <position position="252"/>
    </location>
</feature>
<dbReference type="GO" id="GO:0051301">
    <property type="term" value="P:cell division"/>
    <property type="evidence" value="ECO:0007669"/>
    <property type="project" value="UniProtKB-KW"/>
</dbReference>
<feature type="domain" description="Tyr recombinase" evidence="10">
    <location>
        <begin position="118"/>
        <end position="300"/>
    </location>
</feature>
<dbReference type="GO" id="GO:0009037">
    <property type="term" value="F:tyrosine-based site-specific recombinase activity"/>
    <property type="evidence" value="ECO:0007669"/>
    <property type="project" value="UniProtKB-UniRule"/>
</dbReference>
<gene>
    <name evidence="9" type="primary">xerC</name>
    <name evidence="12" type="ORF">RC74_02725</name>
</gene>
<keyword evidence="2 9" id="KW-0963">Cytoplasm</keyword>
<dbReference type="Gene3D" id="1.10.443.10">
    <property type="entry name" value="Intergrase catalytic core"/>
    <property type="match status" value="1"/>
</dbReference>
<dbReference type="STRING" id="1579316.RC74_02725"/>
<evidence type="ECO:0000313" key="13">
    <source>
        <dbReference type="Proteomes" id="UP000070371"/>
    </source>
</evidence>
<dbReference type="PANTHER" id="PTHR30349:SF90">
    <property type="entry name" value="TYROSINE RECOMBINASE XERD"/>
    <property type="match status" value="1"/>
</dbReference>
<proteinExistence type="inferred from homology"/>
<keyword evidence="7 9" id="KW-0233">DNA recombination</keyword>
<evidence type="ECO:0000256" key="9">
    <source>
        <dbReference type="HAMAP-Rule" id="MF_01808"/>
    </source>
</evidence>
<dbReference type="GO" id="GO:0003677">
    <property type="term" value="F:DNA binding"/>
    <property type="evidence" value="ECO:0007669"/>
    <property type="project" value="UniProtKB-UniRule"/>
</dbReference>
<dbReference type="InterPro" id="IPR002104">
    <property type="entry name" value="Integrase_catalytic"/>
</dbReference>
<evidence type="ECO:0000313" key="12">
    <source>
        <dbReference type="EMBL" id="AML50321.1"/>
    </source>
</evidence>
<evidence type="ECO:0000256" key="5">
    <source>
        <dbReference type="ARBA" id="ARBA00022908"/>
    </source>
</evidence>
<feature type="active site" description="O-(3'-phospho-DNA)-tyrosine intermediate" evidence="9">
    <location>
        <position position="287"/>
    </location>
</feature>
<keyword evidence="4 9" id="KW-0159">Chromosome partition</keyword>
<dbReference type="AlphaFoldDB" id="A0A126UW76"/>
<evidence type="ECO:0000256" key="7">
    <source>
        <dbReference type="ARBA" id="ARBA00023172"/>
    </source>
</evidence>
<dbReference type="InterPro" id="IPR010998">
    <property type="entry name" value="Integrase_recombinase_N"/>
</dbReference>
<comment type="function">
    <text evidence="9">Site-specific tyrosine recombinase, which acts by catalyzing the cutting and rejoining of the recombining DNA molecules. The XerC-XerD complex is essential to convert dimers of the bacterial chromosome into monomers to permit their segregation at cell division. It also contributes to the segregational stability of plasmids.</text>
</comment>